<protein>
    <submittedName>
        <fullName evidence="5">Transketolase</fullName>
        <ecNumber evidence="5">2.2.1.1</ecNumber>
    </submittedName>
</protein>
<reference evidence="5 6" key="1">
    <citation type="submission" date="2023-07" db="EMBL/GenBank/DDBJ databases">
        <title>Genomic Encyclopedia of Type Strains, Phase IV (KMG-IV): sequencing the most valuable type-strain genomes for metagenomic binning, comparative biology and taxonomic classification.</title>
        <authorList>
            <person name="Goeker M."/>
        </authorList>
    </citation>
    <scope>NUCLEOTIDE SEQUENCE [LARGE SCALE GENOMIC DNA]</scope>
    <source>
        <strain evidence="5 6">DSM 12396</strain>
    </source>
</reference>
<dbReference type="EMBL" id="JAUSUX010000001">
    <property type="protein sequence ID" value="MDQ0285117.1"/>
    <property type="molecule type" value="Genomic_DNA"/>
</dbReference>
<keyword evidence="6" id="KW-1185">Reference proteome</keyword>
<comment type="cofactor">
    <cofactor evidence="1">
        <name>thiamine diphosphate</name>
        <dbReference type="ChEBI" id="CHEBI:58937"/>
    </cofactor>
</comment>
<dbReference type="EC" id="2.2.1.1" evidence="5"/>
<dbReference type="InterPro" id="IPR029061">
    <property type="entry name" value="THDP-binding"/>
</dbReference>
<proteinExistence type="inferred from homology"/>
<sequence length="284" mass="31283">MPVKFFVQGVFKMDGEKIKRLEEKAREIRRHIIRMTGAAGSGHPGGSLSSADIVTALYFEVMRIDPKNPRWPGRDRFVLSKGHAAPLLYAALAERGFFPVEDLLTLRRLGSPLQGHPDMKKLPGVEMSTGSLGQGLACANGMALAARLDGRDYRVYVLLGDGEIQEGMVWEAAMAAAHYRLDNVTAFLDHNGLQIDGPVARVMSVEPVAEKWRAFGWDVQVIDGHNMEEILQSVEKARAVRGKPQMIVAETVKGKGVSFMENMVEWHGVAPKPDEVERALAELA</sequence>
<dbReference type="Proteomes" id="UP001225644">
    <property type="component" value="Unassembled WGS sequence"/>
</dbReference>
<gene>
    <name evidence="5" type="ORF">J2Z49_000207</name>
</gene>
<evidence type="ECO:0000313" key="5">
    <source>
        <dbReference type="EMBL" id="MDQ0285117.1"/>
    </source>
</evidence>
<accession>A0ABU0AX99</accession>
<keyword evidence="3" id="KW-0786">Thiamine pyrophosphate</keyword>
<evidence type="ECO:0000256" key="3">
    <source>
        <dbReference type="ARBA" id="ARBA00023052"/>
    </source>
</evidence>
<evidence type="ECO:0000313" key="6">
    <source>
        <dbReference type="Proteomes" id="UP001225644"/>
    </source>
</evidence>
<keyword evidence="5" id="KW-0378">Hydrolase</keyword>
<comment type="caution">
    <text evidence="5">The sequence shown here is derived from an EMBL/GenBank/DDBJ whole genome shotgun (WGS) entry which is preliminary data.</text>
</comment>
<keyword evidence="5" id="KW-0808">Transferase</keyword>
<dbReference type="PANTHER" id="PTHR47514">
    <property type="entry name" value="TRANSKETOLASE N-TERMINAL SECTION-RELATED"/>
    <property type="match status" value="1"/>
</dbReference>
<organism evidence="5 6">
    <name type="scientific">Desulfofundulus luciae</name>
    <dbReference type="NCBI Taxonomy" id="74702"/>
    <lineage>
        <taxon>Bacteria</taxon>
        <taxon>Bacillati</taxon>
        <taxon>Bacillota</taxon>
        <taxon>Clostridia</taxon>
        <taxon>Eubacteriales</taxon>
        <taxon>Peptococcaceae</taxon>
        <taxon>Desulfofundulus</taxon>
    </lineage>
</organism>
<evidence type="ECO:0000259" key="4">
    <source>
        <dbReference type="Pfam" id="PF00456"/>
    </source>
</evidence>
<dbReference type="Pfam" id="PF00456">
    <property type="entry name" value="Transketolase_N"/>
    <property type="match status" value="1"/>
</dbReference>
<name>A0ABU0AX99_9FIRM</name>
<dbReference type="PANTHER" id="PTHR47514:SF1">
    <property type="entry name" value="TRANSKETOLASE N-TERMINAL SECTION-RELATED"/>
    <property type="match status" value="1"/>
</dbReference>
<dbReference type="Gene3D" id="3.40.50.970">
    <property type="match status" value="1"/>
</dbReference>
<feature type="domain" description="Transketolase N-terminal" evidence="4">
    <location>
        <begin position="27"/>
        <end position="279"/>
    </location>
</feature>
<dbReference type="GO" id="GO:0016787">
    <property type="term" value="F:hydrolase activity"/>
    <property type="evidence" value="ECO:0007669"/>
    <property type="project" value="UniProtKB-KW"/>
</dbReference>
<evidence type="ECO:0000256" key="2">
    <source>
        <dbReference type="ARBA" id="ARBA00007131"/>
    </source>
</evidence>
<dbReference type="InterPro" id="IPR005474">
    <property type="entry name" value="Transketolase_N"/>
</dbReference>
<dbReference type="GO" id="GO:0004802">
    <property type="term" value="F:transketolase activity"/>
    <property type="evidence" value="ECO:0007669"/>
    <property type="project" value="UniProtKB-EC"/>
</dbReference>
<evidence type="ECO:0000256" key="1">
    <source>
        <dbReference type="ARBA" id="ARBA00001964"/>
    </source>
</evidence>
<comment type="similarity">
    <text evidence="2">Belongs to the transketolase family.</text>
</comment>
<dbReference type="CDD" id="cd02012">
    <property type="entry name" value="TPP_TK"/>
    <property type="match status" value="1"/>
</dbReference>
<dbReference type="SUPFAM" id="SSF52518">
    <property type="entry name" value="Thiamin diphosphate-binding fold (THDP-binding)"/>
    <property type="match status" value="1"/>
</dbReference>